<accession>A0ACC3CEA0</accession>
<dbReference type="Proteomes" id="UP000798662">
    <property type="component" value="Chromosome 3"/>
</dbReference>
<organism evidence="1 2">
    <name type="scientific">Pyropia yezoensis</name>
    <name type="common">Susabi-nori</name>
    <name type="synonym">Porphyra yezoensis</name>
    <dbReference type="NCBI Taxonomy" id="2788"/>
    <lineage>
        <taxon>Eukaryota</taxon>
        <taxon>Rhodophyta</taxon>
        <taxon>Bangiophyceae</taxon>
        <taxon>Bangiales</taxon>
        <taxon>Bangiaceae</taxon>
        <taxon>Pyropia</taxon>
    </lineage>
</organism>
<name>A0ACC3CEA0_PYRYE</name>
<keyword evidence="2" id="KW-1185">Reference proteome</keyword>
<evidence type="ECO:0000313" key="2">
    <source>
        <dbReference type="Proteomes" id="UP000798662"/>
    </source>
</evidence>
<gene>
    <name evidence="1" type="ORF">I4F81_010988</name>
</gene>
<evidence type="ECO:0000313" key="1">
    <source>
        <dbReference type="EMBL" id="KAK1868502.1"/>
    </source>
</evidence>
<dbReference type="EMBL" id="CM020620">
    <property type="protein sequence ID" value="KAK1868502.1"/>
    <property type="molecule type" value="Genomic_DNA"/>
</dbReference>
<sequence length="970" mass="104040">MAAHLSSEEPLPDDDELTDEELSGDEGPFFHAPVVFSVPGQRSSVQAVTERLLRSSQSGLGEVLHGYTAGSLGVAAHPGWMAPAADDLLGDPTGGQDTERRTANNDLHRPARLAAAAARPRRPHVAADAGDVVGDVGDAADDEYAPPPTPPVSVITLLTDPARPSRAHTPAYSMAVALTASVRRACGLPTSTPVRQVASPFRATIVGDPGSRCRAIALRFGGVKRDAVLWVSNRGGLMCSCFHGTQNALFLSASSRSGDCSHTALLRKSISDSGVALSKFVKRMRLGDAPADFAVSNRYGASVVWTVLYHSVYSLVSFTAGNVASCVAPGCRRFRNRCGHVKLTRPLQAAYKASANAVSQGQAGAAASRTSAAAMDVAPFLVSAEEDEGIEKMPPSTARANTDAGEARVAKRASRNLLPCSGEVADGAVWARTAGWHALRSSRAPSGDEHEPDNVVVGSWMCDRDGCKRSVEYDGAHDSLFNLRRRNKHRQWVIFTRALLDSLFSFIITARTTYTAATRHLSANVQCFSFRRQDVVKIGTAMLRSFLIPPGTSICSIGGPNPDFIIIDGQALGCIDPDDVCPDRDEEECPVLDIPATKLCVVEDVGLRAAIIKVVRTSTALTNAQVAVLRKWHEKMLTRQQATVEGGAAYLFFKFFPLGDELPPAQPPPGDQAAHGQPRPQSGQAAAGADPDSSVSRKRKAVGSSRGLESALRLDADGELTLGGKGPPATKAVETWRDRTGLCAPNFRAFPRDDDGAWLSIVPFLQAFLAETVSGMFHGHDERAIRLVAHTLRLKGAGAWRELTKPLEGVGFVASFMGRFAPNIDADPLFRMALGQVLLPAVSVETIIDDMFAKAANSADARERGWVNSEYCKLWGGTPTPGDYLRWRALRARISDNNLDDPFTSYEHFAGLSRVRPGIKDSEAAKRRVGYRGKDRHAADMEGEGDACNKAFSIKCGLTQEVFKMSSVRT</sequence>
<proteinExistence type="predicted"/>
<reference evidence="1" key="1">
    <citation type="submission" date="2019-11" db="EMBL/GenBank/DDBJ databases">
        <title>Nori genome reveals adaptations in red seaweeds to the harsh intertidal environment.</title>
        <authorList>
            <person name="Wang D."/>
            <person name="Mao Y."/>
        </authorList>
    </citation>
    <scope>NUCLEOTIDE SEQUENCE</scope>
    <source>
        <tissue evidence="1">Gametophyte</tissue>
    </source>
</reference>
<comment type="caution">
    <text evidence="1">The sequence shown here is derived from an EMBL/GenBank/DDBJ whole genome shotgun (WGS) entry which is preliminary data.</text>
</comment>
<protein>
    <submittedName>
        <fullName evidence="1">Uncharacterized protein</fullName>
    </submittedName>
</protein>